<accession>A0A0C3E6M0</accession>
<proteinExistence type="predicted"/>
<protein>
    <recommendedName>
        <fullName evidence="4">HAT C-terminal dimerisation domain-containing protein</fullName>
    </recommendedName>
</protein>
<evidence type="ECO:0000256" key="1">
    <source>
        <dbReference type="SAM" id="MobiDB-lite"/>
    </source>
</evidence>
<dbReference type="InParanoid" id="A0A0C3E6M0"/>
<dbReference type="AlphaFoldDB" id="A0A0C3E6M0"/>
<sequence>MHDSELSPSLSTAAKCGPTALEHDEMELAMDSDTGDLDDLDNINSESDAESEEWENELMTTLMSCTDICDWGTLCDQIQDDLKKHKSLPLSQVNQLMILSHFATLRLKGSSCIATSMEITWLWYDGKGTGAWFSHRVCALARHYQWYIVTPTPVNECVTKEDYTQAICNNPLKKERIKVGNSQGWHKYPAKTVILAMELLRKVATCWHSQYLMVNCVQVLRLGLDYFASMPEWVDDLGDFKLTPTEWLVLSDFEIILQTPHAVQQAILAESQPRLGSTVPTFKLLMKSWEALAKKVPHLKPWIDHGFDVYILTMFIDPTIHLEWIEHHWNADYVKTAEDLVLKMMAKYHKLKNICGPVSSQAEMSGHLFDSLTEWRGLRSLGFSATPTTEGIPTIKQEYCLYTKSQRERGGSNPLIYWGLKHAEFPTLFIFAMDYLPIQASAVLSLQMLKFYLKKKWLNFTEGWAVDYRVLIEDDPEVVELSGAGQELDVSKIKAIINDEEKPLSSKVSIYK</sequence>
<evidence type="ECO:0000313" key="3">
    <source>
        <dbReference type="Proteomes" id="UP000053989"/>
    </source>
</evidence>
<organism evidence="2 3">
    <name type="scientific">Scleroderma citrinum Foug A</name>
    <dbReference type="NCBI Taxonomy" id="1036808"/>
    <lineage>
        <taxon>Eukaryota</taxon>
        <taxon>Fungi</taxon>
        <taxon>Dikarya</taxon>
        <taxon>Basidiomycota</taxon>
        <taxon>Agaricomycotina</taxon>
        <taxon>Agaricomycetes</taxon>
        <taxon>Agaricomycetidae</taxon>
        <taxon>Boletales</taxon>
        <taxon>Sclerodermatineae</taxon>
        <taxon>Sclerodermataceae</taxon>
        <taxon>Scleroderma</taxon>
    </lineage>
</organism>
<reference evidence="2 3" key="1">
    <citation type="submission" date="2014-04" db="EMBL/GenBank/DDBJ databases">
        <authorList>
            <consortium name="DOE Joint Genome Institute"/>
            <person name="Kuo A."/>
            <person name="Kohler A."/>
            <person name="Nagy L.G."/>
            <person name="Floudas D."/>
            <person name="Copeland A."/>
            <person name="Barry K.W."/>
            <person name="Cichocki N."/>
            <person name="Veneault-Fourrey C."/>
            <person name="LaButti K."/>
            <person name="Lindquist E.A."/>
            <person name="Lipzen A."/>
            <person name="Lundell T."/>
            <person name="Morin E."/>
            <person name="Murat C."/>
            <person name="Sun H."/>
            <person name="Tunlid A."/>
            <person name="Henrissat B."/>
            <person name="Grigoriev I.V."/>
            <person name="Hibbett D.S."/>
            <person name="Martin F."/>
            <person name="Nordberg H.P."/>
            <person name="Cantor M.N."/>
            <person name="Hua S.X."/>
        </authorList>
    </citation>
    <scope>NUCLEOTIDE SEQUENCE [LARGE SCALE GENOMIC DNA]</scope>
    <source>
        <strain evidence="2 3">Foug A</strain>
    </source>
</reference>
<dbReference type="HOGENOM" id="CLU_532271_0_0_1"/>
<dbReference type="OrthoDB" id="3262464at2759"/>
<feature type="region of interest" description="Disordered" evidence="1">
    <location>
        <begin position="32"/>
        <end position="52"/>
    </location>
</feature>
<reference evidence="3" key="2">
    <citation type="submission" date="2015-01" db="EMBL/GenBank/DDBJ databases">
        <title>Evolutionary Origins and Diversification of the Mycorrhizal Mutualists.</title>
        <authorList>
            <consortium name="DOE Joint Genome Institute"/>
            <consortium name="Mycorrhizal Genomics Consortium"/>
            <person name="Kohler A."/>
            <person name="Kuo A."/>
            <person name="Nagy L.G."/>
            <person name="Floudas D."/>
            <person name="Copeland A."/>
            <person name="Barry K.W."/>
            <person name="Cichocki N."/>
            <person name="Veneault-Fourrey C."/>
            <person name="LaButti K."/>
            <person name="Lindquist E.A."/>
            <person name="Lipzen A."/>
            <person name="Lundell T."/>
            <person name="Morin E."/>
            <person name="Murat C."/>
            <person name="Riley R."/>
            <person name="Ohm R."/>
            <person name="Sun H."/>
            <person name="Tunlid A."/>
            <person name="Henrissat B."/>
            <person name="Grigoriev I.V."/>
            <person name="Hibbett D.S."/>
            <person name="Martin F."/>
        </authorList>
    </citation>
    <scope>NUCLEOTIDE SEQUENCE [LARGE SCALE GENOMIC DNA]</scope>
    <source>
        <strain evidence="3">Foug A</strain>
    </source>
</reference>
<name>A0A0C3E6M0_9AGAM</name>
<dbReference type="SUPFAM" id="SSF53098">
    <property type="entry name" value="Ribonuclease H-like"/>
    <property type="match status" value="1"/>
</dbReference>
<gene>
    <name evidence="2" type="ORF">SCLCIDRAFT_23712</name>
</gene>
<keyword evidence="3" id="KW-1185">Reference proteome</keyword>
<dbReference type="Proteomes" id="UP000053989">
    <property type="component" value="Unassembled WGS sequence"/>
</dbReference>
<evidence type="ECO:0008006" key="4">
    <source>
        <dbReference type="Google" id="ProtNLM"/>
    </source>
</evidence>
<evidence type="ECO:0000313" key="2">
    <source>
        <dbReference type="EMBL" id="KIM64084.1"/>
    </source>
</evidence>
<dbReference type="EMBL" id="KN822030">
    <property type="protein sequence ID" value="KIM64084.1"/>
    <property type="molecule type" value="Genomic_DNA"/>
</dbReference>
<dbReference type="InterPro" id="IPR012337">
    <property type="entry name" value="RNaseH-like_sf"/>
</dbReference>